<evidence type="ECO:0000313" key="2">
    <source>
        <dbReference type="Proteomes" id="UP000735302"/>
    </source>
</evidence>
<name>A0AAV4AF99_9GAST</name>
<evidence type="ECO:0000313" key="1">
    <source>
        <dbReference type="EMBL" id="GFO05702.1"/>
    </source>
</evidence>
<dbReference type="Proteomes" id="UP000735302">
    <property type="component" value="Unassembled WGS sequence"/>
</dbReference>
<comment type="caution">
    <text evidence="1">The sequence shown here is derived from an EMBL/GenBank/DDBJ whole genome shotgun (WGS) entry which is preliminary data.</text>
</comment>
<dbReference type="EMBL" id="BLXT01003750">
    <property type="protein sequence ID" value="GFO05702.1"/>
    <property type="molecule type" value="Genomic_DNA"/>
</dbReference>
<reference evidence="1 2" key="1">
    <citation type="journal article" date="2021" name="Elife">
        <title>Chloroplast acquisition without the gene transfer in kleptoplastic sea slugs, Plakobranchus ocellatus.</title>
        <authorList>
            <person name="Maeda T."/>
            <person name="Takahashi S."/>
            <person name="Yoshida T."/>
            <person name="Shimamura S."/>
            <person name="Takaki Y."/>
            <person name="Nagai Y."/>
            <person name="Toyoda A."/>
            <person name="Suzuki Y."/>
            <person name="Arimoto A."/>
            <person name="Ishii H."/>
            <person name="Satoh N."/>
            <person name="Nishiyama T."/>
            <person name="Hasebe M."/>
            <person name="Maruyama T."/>
            <person name="Minagawa J."/>
            <person name="Obokata J."/>
            <person name="Shigenobu S."/>
        </authorList>
    </citation>
    <scope>NUCLEOTIDE SEQUENCE [LARGE SCALE GENOMIC DNA]</scope>
</reference>
<keyword evidence="2" id="KW-1185">Reference proteome</keyword>
<proteinExistence type="predicted"/>
<accession>A0AAV4AF99</accession>
<sequence>MEALNGTAKKRLAFQKTFSQEYGAWRRKTLIGDAKFETAANKEFQKQERRLSKADSFGGEEGFAPGLLPDAFPDDYLAFNVLVTLREGLVSLARVIRVFEINTLAGIRSFGQRMQVSIRSQLSSTLEQKRLPYRK</sequence>
<protein>
    <submittedName>
        <fullName evidence="1">Tyrosine hydroxylase</fullName>
    </submittedName>
</protein>
<organism evidence="1 2">
    <name type="scientific">Plakobranchus ocellatus</name>
    <dbReference type="NCBI Taxonomy" id="259542"/>
    <lineage>
        <taxon>Eukaryota</taxon>
        <taxon>Metazoa</taxon>
        <taxon>Spiralia</taxon>
        <taxon>Lophotrochozoa</taxon>
        <taxon>Mollusca</taxon>
        <taxon>Gastropoda</taxon>
        <taxon>Heterobranchia</taxon>
        <taxon>Euthyneura</taxon>
        <taxon>Panpulmonata</taxon>
        <taxon>Sacoglossa</taxon>
        <taxon>Placobranchoidea</taxon>
        <taxon>Plakobranchidae</taxon>
        <taxon>Plakobranchus</taxon>
    </lineage>
</organism>
<gene>
    <name evidence="1" type="ORF">PoB_003220700</name>
</gene>
<dbReference type="AlphaFoldDB" id="A0AAV4AF99"/>